<gene>
    <name evidence="5" type="ORF">BESB_081920</name>
</gene>
<dbReference type="Pfam" id="PF04092">
    <property type="entry name" value="SAG"/>
    <property type="match status" value="1"/>
</dbReference>
<keyword evidence="2" id="KW-0812">Transmembrane</keyword>
<keyword evidence="6" id="KW-1185">Reference proteome</keyword>
<comment type="caution">
    <text evidence="5">The sequence shown here is derived from an EMBL/GenBank/DDBJ whole genome shotgun (WGS) entry which is preliminary data.</text>
</comment>
<dbReference type="KEGG" id="bbes:BESB_081920"/>
<feature type="chain" id="PRO_5011998713" description="SRS domain-containing protein" evidence="3">
    <location>
        <begin position="37"/>
        <end position="469"/>
    </location>
</feature>
<feature type="compositionally biased region" description="Basic and acidic residues" evidence="1">
    <location>
        <begin position="234"/>
        <end position="246"/>
    </location>
</feature>
<reference evidence="5 6" key="1">
    <citation type="submission" date="2017-09" db="EMBL/GenBank/DDBJ databases">
        <title>Genome sequencing of Besnoitia besnoiti strain Bb-Ger1.</title>
        <authorList>
            <person name="Schares G."/>
            <person name="Venepally P."/>
            <person name="Lorenzi H.A."/>
        </authorList>
    </citation>
    <scope>NUCLEOTIDE SEQUENCE [LARGE SCALE GENOMIC DNA]</scope>
    <source>
        <strain evidence="5 6">Bb-Ger1</strain>
    </source>
</reference>
<feature type="region of interest" description="Disordered" evidence="1">
    <location>
        <begin position="82"/>
        <end position="104"/>
    </location>
</feature>
<feature type="compositionally biased region" description="Low complexity" evidence="1">
    <location>
        <begin position="135"/>
        <end position="152"/>
    </location>
</feature>
<organism evidence="5 6">
    <name type="scientific">Besnoitia besnoiti</name>
    <name type="common">Apicomplexan protozoan</name>
    <dbReference type="NCBI Taxonomy" id="94643"/>
    <lineage>
        <taxon>Eukaryota</taxon>
        <taxon>Sar</taxon>
        <taxon>Alveolata</taxon>
        <taxon>Apicomplexa</taxon>
        <taxon>Conoidasida</taxon>
        <taxon>Coccidia</taxon>
        <taxon>Eucoccidiorida</taxon>
        <taxon>Eimeriorina</taxon>
        <taxon>Sarcocystidae</taxon>
        <taxon>Besnoitia</taxon>
    </lineage>
</organism>
<dbReference type="GO" id="GO:0016020">
    <property type="term" value="C:membrane"/>
    <property type="evidence" value="ECO:0007669"/>
    <property type="project" value="InterPro"/>
</dbReference>
<dbReference type="VEuPathDB" id="ToxoDB:BESB_081920"/>
<dbReference type="InterPro" id="IPR007226">
    <property type="entry name" value="SRS_dom"/>
</dbReference>
<name>A0A2A9MBE1_BESBE</name>
<dbReference type="Proteomes" id="UP000224006">
    <property type="component" value="Chromosome VIII"/>
</dbReference>
<dbReference type="GeneID" id="40313118"/>
<evidence type="ECO:0000313" key="6">
    <source>
        <dbReference type="Proteomes" id="UP000224006"/>
    </source>
</evidence>
<dbReference type="RefSeq" id="XP_029217002.1">
    <property type="nucleotide sequence ID" value="XM_029366542.1"/>
</dbReference>
<evidence type="ECO:0000313" key="5">
    <source>
        <dbReference type="EMBL" id="PFH32993.1"/>
    </source>
</evidence>
<dbReference type="PROSITE" id="PS51257">
    <property type="entry name" value="PROKAR_LIPOPROTEIN"/>
    <property type="match status" value="1"/>
</dbReference>
<feature type="transmembrane region" description="Helical" evidence="2">
    <location>
        <begin position="442"/>
        <end position="468"/>
    </location>
</feature>
<evidence type="ECO:0000256" key="2">
    <source>
        <dbReference type="SAM" id="Phobius"/>
    </source>
</evidence>
<keyword evidence="3" id="KW-0732">Signal</keyword>
<dbReference type="OrthoDB" id="331015at2759"/>
<feature type="signal peptide" evidence="3">
    <location>
        <begin position="1"/>
        <end position="36"/>
    </location>
</feature>
<evidence type="ECO:0000256" key="1">
    <source>
        <dbReference type="SAM" id="MobiDB-lite"/>
    </source>
</evidence>
<dbReference type="EMBL" id="NWUJ01000009">
    <property type="protein sequence ID" value="PFH32993.1"/>
    <property type="molecule type" value="Genomic_DNA"/>
</dbReference>
<dbReference type="SUPFAM" id="SSF74877">
    <property type="entry name" value="Major surface antigen p30, SAG1"/>
    <property type="match status" value="1"/>
</dbReference>
<sequence>MVKTRDLHRFARGCSRRIFAFSCLLAAVSCIPSVLAQQGKGEAGLVPQVFQECTAEEDAAVVFQAEDVTKLFKCPNGWELDPSDKKVHQEGSESPRELGDVFSGAKLENSGSGYKLTLPAGSDREKTTWYYTCKASSGTSSGADDTQDTTDQNGQLNNDGSSAAPAPPSKPEEESDGVSRPGPPEEAISPNAVGSEKDPAAPNLESEPESVHPSTPSTPSPSVPGVSVDPGEQDGVRKEQDVEGNKNIRPSRVPDNDLQTQDHAVGEPDPTEKQDVPLAPKASSAVAAMSSARSRSHRGARQEKRTSCRITVEVVASTLVECKTGETKTANVSAAGDRVAFKCAAGLSLKPEKLDQVYDDKDGNCASQVALTTLVKGSLFSLADKPEAPAKNTSYVLRVDELPAEQQAICYKCVDNSTGAKTDDDSKDPLKECLLKIAVSSAVFSVSGLATASVYYILGGVLAGILFIN</sequence>
<feature type="compositionally biased region" description="Basic and acidic residues" evidence="1">
    <location>
        <begin position="82"/>
        <end position="99"/>
    </location>
</feature>
<evidence type="ECO:0000256" key="3">
    <source>
        <dbReference type="SAM" id="SignalP"/>
    </source>
</evidence>
<dbReference type="Gene3D" id="2.60.40.1320">
    <property type="entry name" value="SRS domain"/>
    <property type="match status" value="2"/>
</dbReference>
<protein>
    <recommendedName>
        <fullName evidence="4">SRS domain-containing protein</fullName>
    </recommendedName>
</protein>
<keyword evidence="2" id="KW-0472">Membrane</keyword>
<accession>A0A2A9MBE1</accession>
<feature type="compositionally biased region" description="Basic and acidic residues" evidence="1">
    <location>
        <begin position="264"/>
        <end position="275"/>
    </location>
</feature>
<feature type="compositionally biased region" description="Low complexity" evidence="1">
    <location>
        <begin position="282"/>
        <end position="293"/>
    </location>
</feature>
<dbReference type="AlphaFoldDB" id="A0A2A9MBE1"/>
<feature type="region of interest" description="Disordered" evidence="1">
    <location>
        <begin position="135"/>
        <end position="306"/>
    </location>
</feature>
<proteinExistence type="predicted"/>
<dbReference type="InterPro" id="IPR036755">
    <property type="entry name" value="SRS_dom_sf"/>
</dbReference>
<keyword evidence="2" id="KW-1133">Transmembrane helix</keyword>
<evidence type="ECO:0000259" key="4">
    <source>
        <dbReference type="Pfam" id="PF04092"/>
    </source>
</evidence>
<feature type="domain" description="SRS" evidence="4">
    <location>
        <begin position="321"/>
        <end position="439"/>
    </location>
</feature>